<proteinExistence type="predicted"/>
<dbReference type="EMBL" id="LXQA010513799">
    <property type="protein sequence ID" value="MCI56538.1"/>
    <property type="molecule type" value="Genomic_DNA"/>
</dbReference>
<comment type="caution">
    <text evidence="1">The sequence shown here is derived from an EMBL/GenBank/DDBJ whole genome shotgun (WGS) entry which is preliminary data.</text>
</comment>
<sequence length="63" mass="6871">MENIHGVVSHVCNTKSKRQSNVVIRAGSQISFAGQSYESSWFSLWLPIDLILEDALDGGHVAA</sequence>
<protein>
    <submittedName>
        <fullName evidence="1">Mediator of RNA polymerase II transcription subunit</fullName>
    </submittedName>
</protein>
<evidence type="ECO:0000313" key="1">
    <source>
        <dbReference type="EMBL" id="MCI56538.1"/>
    </source>
</evidence>
<reference evidence="1 2" key="1">
    <citation type="journal article" date="2018" name="Front. Plant Sci.">
        <title>Red Clover (Trifolium pratense) and Zigzag Clover (T. medium) - A Picture of Genomic Similarities and Differences.</title>
        <authorList>
            <person name="Dluhosova J."/>
            <person name="Istvanek J."/>
            <person name="Nedelnik J."/>
            <person name="Repkova J."/>
        </authorList>
    </citation>
    <scope>NUCLEOTIDE SEQUENCE [LARGE SCALE GENOMIC DNA]</scope>
    <source>
        <strain evidence="2">cv. 10/8</strain>
        <tissue evidence="1">Leaf</tissue>
    </source>
</reference>
<organism evidence="1 2">
    <name type="scientific">Trifolium medium</name>
    <dbReference type="NCBI Taxonomy" id="97028"/>
    <lineage>
        <taxon>Eukaryota</taxon>
        <taxon>Viridiplantae</taxon>
        <taxon>Streptophyta</taxon>
        <taxon>Embryophyta</taxon>
        <taxon>Tracheophyta</taxon>
        <taxon>Spermatophyta</taxon>
        <taxon>Magnoliopsida</taxon>
        <taxon>eudicotyledons</taxon>
        <taxon>Gunneridae</taxon>
        <taxon>Pentapetalae</taxon>
        <taxon>rosids</taxon>
        <taxon>fabids</taxon>
        <taxon>Fabales</taxon>
        <taxon>Fabaceae</taxon>
        <taxon>Papilionoideae</taxon>
        <taxon>50 kb inversion clade</taxon>
        <taxon>NPAAA clade</taxon>
        <taxon>Hologalegina</taxon>
        <taxon>IRL clade</taxon>
        <taxon>Trifolieae</taxon>
        <taxon>Trifolium</taxon>
    </lineage>
</organism>
<dbReference type="AlphaFoldDB" id="A0A392T635"/>
<name>A0A392T635_9FABA</name>
<dbReference type="Proteomes" id="UP000265520">
    <property type="component" value="Unassembled WGS sequence"/>
</dbReference>
<accession>A0A392T635</accession>
<feature type="non-terminal residue" evidence="1">
    <location>
        <position position="63"/>
    </location>
</feature>
<evidence type="ECO:0000313" key="2">
    <source>
        <dbReference type="Proteomes" id="UP000265520"/>
    </source>
</evidence>
<keyword evidence="2" id="KW-1185">Reference proteome</keyword>